<dbReference type="OrthoDB" id="6611858at2759"/>
<sequence length="270" mass="30460">MKEYNLKRHYNTKHAAKYDMIQGQLRIDKLALLMKNIQGQSSSIKKYHKDSEASVKTSYIIARKIGAKSKPFTDGEFIKECMETASKIFCPTQKQLFSKLSLSGVTVARRVEELGTDIKSTLKERISKFIFYSLALDESTDLSDTAQLAIFIRDIDSNFNITEELAALFPIKGTKKSCDIFNALNSTQNRFDIKLNNLSGVITAQSTVGKNEGLVALIKKEMSTCSALQLMQYHCIIHQENLCAKSVGFQTIKKDVVKIIKFYQIKSIES</sequence>
<accession>A0A8B8FWQ7</accession>
<name>A0A8B8FWQ7_9HEMI</name>
<dbReference type="AlphaFoldDB" id="A0A8B8FWQ7"/>
<dbReference type="RefSeq" id="XP_025415272.1">
    <property type="nucleotide sequence ID" value="XM_025559487.1"/>
</dbReference>
<dbReference type="PANTHER" id="PTHR45913">
    <property type="entry name" value="EPM2A-INTERACTING PROTEIN 1"/>
    <property type="match status" value="1"/>
</dbReference>
<dbReference type="PANTHER" id="PTHR45913:SF21">
    <property type="entry name" value="DUF4371 DOMAIN-CONTAINING PROTEIN"/>
    <property type="match status" value="1"/>
</dbReference>
<gene>
    <name evidence="2" type="primary">LOC112686984</name>
</gene>
<organism evidence="1 2">
    <name type="scientific">Sipha flava</name>
    <name type="common">yellow sugarcane aphid</name>
    <dbReference type="NCBI Taxonomy" id="143950"/>
    <lineage>
        <taxon>Eukaryota</taxon>
        <taxon>Metazoa</taxon>
        <taxon>Ecdysozoa</taxon>
        <taxon>Arthropoda</taxon>
        <taxon>Hexapoda</taxon>
        <taxon>Insecta</taxon>
        <taxon>Pterygota</taxon>
        <taxon>Neoptera</taxon>
        <taxon>Paraneoptera</taxon>
        <taxon>Hemiptera</taxon>
        <taxon>Sternorrhyncha</taxon>
        <taxon>Aphidomorpha</taxon>
        <taxon>Aphidoidea</taxon>
        <taxon>Aphididae</taxon>
        <taxon>Sipha</taxon>
    </lineage>
</organism>
<dbReference type="Proteomes" id="UP000694846">
    <property type="component" value="Unplaced"/>
</dbReference>
<reference evidence="2" key="1">
    <citation type="submission" date="2025-08" db="UniProtKB">
        <authorList>
            <consortium name="RefSeq"/>
        </authorList>
    </citation>
    <scope>IDENTIFICATION</scope>
    <source>
        <tissue evidence="2">Whole body</tissue>
    </source>
</reference>
<protein>
    <submittedName>
        <fullName evidence="2">General transcription factor II-I repeat domain-containing protein 2A-like</fullName>
    </submittedName>
</protein>
<evidence type="ECO:0000313" key="2">
    <source>
        <dbReference type="RefSeq" id="XP_025415272.1"/>
    </source>
</evidence>
<dbReference type="GeneID" id="112686984"/>
<keyword evidence="1" id="KW-1185">Reference proteome</keyword>
<evidence type="ECO:0000313" key="1">
    <source>
        <dbReference type="Proteomes" id="UP000694846"/>
    </source>
</evidence>
<proteinExistence type="predicted"/>